<protein>
    <submittedName>
        <fullName evidence="8">Type II secretion system F family protein</fullName>
    </submittedName>
</protein>
<comment type="subcellular location">
    <subcellularLocation>
        <location evidence="1">Cell membrane</location>
        <topology evidence="1">Multi-pass membrane protein</topology>
    </subcellularLocation>
</comment>
<comment type="caution">
    <text evidence="8">The sequence shown here is derived from an EMBL/GenBank/DDBJ whole genome shotgun (WGS) entry which is preliminary data.</text>
</comment>
<keyword evidence="5 6" id="KW-0472">Membrane</keyword>
<feature type="transmembrane region" description="Helical" evidence="6">
    <location>
        <begin position="275"/>
        <end position="301"/>
    </location>
</feature>
<keyword evidence="9" id="KW-1185">Reference proteome</keyword>
<dbReference type="Pfam" id="PF00482">
    <property type="entry name" value="T2SSF"/>
    <property type="match status" value="1"/>
</dbReference>
<reference evidence="8 9" key="1">
    <citation type="submission" date="2024-04" db="EMBL/GenBank/DDBJ databases">
        <title>Bacillus oryzaecorticis sp. nov., a moderately halophilic bacterium isolated from rice husks.</title>
        <authorList>
            <person name="Zhu H.-S."/>
        </authorList>
    </citation>
    <scope>NUCLEOTIDE SEQUENCE [LARGE SCALE GENOMIC DNA]</scope>
    <source>
        <strain evidence="8 9">ZC255</strain>
    </source>
</reference>
<gene>
    <name evidence="8" type="ORF">AAEO50_15325</name>
</gene>
<evidence type="ECO:0000256" key="2">
    <source>
        <dbReference type="ARBA" id="ARBA00022475"/>
    </source>
</evidence>
<accession>A0ABU9KC29</accession>
<sequence>MDALILVCIILFWFMFILGMRHLYVYLQKKQELQVHLNESVANFEQSLRKKETLTSKILKKVLKYGDDFSSIGQRVNFFSEEKDVEDWLRKSGNSLELTVERFQGIKIYLAFIGLVSGIILFIIQFPLSQFAVALFPVAGYFIPIILLKNQAKKRQEELRYDLPDFLDTVSVSLQAGIDLDKALREVIQFFDGPLREEFSRFLHEINLGVPREEAYRQLMERNSNPEFQNLIKSLIQGLKLGVPIATTFKIQADDMREIRKEQVKEKAAKASPKITLITTFIIAPTAMLLVGGLMVMNLLFGDNNIFDLVK</sequence>
<keyword evidence="4 6" id="KW-1133">Transmembrane helix</keyword>
<name>A0ABU9KC29_9BACI</name>
<evidence type="ECO:0000256" key="1">
    <source>
        <dbReference type="ARBA" id="ARBA00004651"/>
    </source>
</evidence>
<feature type="transmembrane region" description="Helical" evidence="6">
    <location>
        <begin position="131"/>
        <end position="148"/>
    </location>
</feature>
<evidence type="ECO:0000256" key="5">
    <source>
        <dbReference type="ARBA" id="ARBA00023136"/>
    </source>
</evidence>
<organism evidence="8 9">
    <name type="scientific">Rossellomorea oryzaecorticis</name>
    <dbReference type="NCBI Taxonomy" id="1396505"/>
    <lineage>
        <taxon>Bacteria</taxon>
        <taxon>Bacillati</taxon>
        <taxon>Bacillota</taxon>
        <taxon>Bacilli</taxon>
        <taxon>Bacillales</taxon>
        <taxon>Bacillaceae</taxon>
        <taxon>Rossellomorea</taxon>
    </lineage>
</organism>
<evidence type="ECO:0000313" key="8">
    <source>
        <dbReference type="EMBL" id="MEL3973660.1"/>
    </source>
</evidence>
<feature type="transmembrane region" description="Helical" evidence="6">
    <location>
        <begin position="6"/>
        <end position="27"/>
    </location>
</feature>
<proteinExistence type="predicted"/>
<keyword evidence="3 6" id="KW-0812">Transmembrane</keyword>
<evidence type="ECO:0000313" key="9">
    <source>
        <dbReference type="Proteomes" id="UP001389717"/>
    </source>
</evidence>
<dbReference type="Proteomes" id="UP001389717">
    <property type="component" value="Unassembled WGS sequence"/>
</dbReference>
<evidence type="ECO:0000256" key="4">
    <source>
        <dbReference type="ARBA" id="ARBA00022989"/>
    </source>
</evidence>
<dbReference type="EMBL" id="JBBYAF010000032">
    <property type="protein sequence ID" value="MEL3973660.1"/>
    <property type="molecule type" value="Genomic_DNA"/>
</dbReference>
<evidence type="ECO:0000259" key="7">
    <source>
        <dbReference type="Pfam" id="PF00482"/>
    </source>
</evidence>
<evidence type="ECO:0000256" key="3">
    <source>
        <dbReference type="ARBA" id="ARBA00022692"/>
    </source>
</evidence>
<dbReference type="PANTHER" id="PTHR35007:SF2">
    <property type="entry name" value="PILUS ASSEMBLE PROTEIN"/>
    <property type="match status" value="1"/>
</dbReference>
<evidence type="ECO:0000256" key="6">
    <source>
        <dbReference type="SAM" id="Phobius"/>
    </source>
</evidence>
<feature type="domain" description="Type II secretion system protein GspF" evidence="7">
    <location>
        <begin position="166"/>
        <end position="291"/>
    </location>
</feature>
<dbReference type="RefSeq" id="WP_341985160.1">
    <property type="nucleotide sequence ID" value="NZ_JBBYAF010000032.1"/>
</dbReference>
<feature type="transmembrane region" description="Helical" evidence="6">
    <location>
        <begin position="108"/>
        <end position="125"/>
    </location>
</feature>
<dbReference type="PANTHER" id="PTHR35007">
    <property type="entry name" value="INTEGRAL MEMBRANE PROTEIN-RELATED"/>
    <property type="match status" value="1"/>
</dbReference>
<keyword evidence="2" id="KW-1003">Cell membrane</keyword>
<dbReference type="InterPro" id="IPR018076">
    <property type="entry name" value="T2SS_GspF_dom"/>
</dbReference>